<organism evidence="3 4">
    <name type="scientific">Blautia obeum</name>
    <dbReference type="NCBI Taxonomy" id="40520"/>
    <lineage>
        <taxon>Bacteria</taxon>
        <taxon>Bacillati</taxon>
        <taxon>Bacillota</taxon>
        <taxon>Clostridia</taxon>
        <taxon>Lachnospirales</taxon>
        <taxon>Lachnospiraceae</taxon>
        <taxon>Blautia</taxon>
    </lineage>
</organism>
<name>A0A173YXH4_9FIRM</name>
<evidence type="ECO:0000256" key="1">
    <source>
        <dbReference type="SAM" id="MobiDB-lite"/>
    </source>
</evidence>
<protein>
    <submittedName>
        <fullName evidence="3">Uncharacterized protein</fullName>
    </submittedName>
</protein>
<evidence type="ECO:0000313" key="3">
    <source>
        <dbReference type="EMBL" id="CUN68912.1"/>
    </source>
</evidence>
<accession>A0A173YXH4</accession>
<sequence length="272" mass="30812">MLEKNEENTVKKIRSTEQILVLAILLFTYFLETFQVAYAQKAENLPQIVSWQDGKGYQSDGTFIADGWGYDTVNPAGKYVLFDENGMVQLRTETMDPVNAEDEYSGTELEPANIAVRAEIFEGFTGKVHVTIEENGGVQREIDLDSSVFFEWNLSVNSGNYRLKSVEATQNDQKYVAEFDNNYKNLPEQGLIIMKIKVKNELVEAVQTEKKQNKTDQQNNIQNPEKSDSGIKNTEVVTTVKKTGQKTGIIIGGLSFLGAAMWLLYRKFHRKK</sequence>
<keyword evidence="2" id="KW-1133">Transmembrane helix</keyword>
<gene>
    <name evidence="3" type="ORF">ERS852394_00743</name>
</gene>
<feature type="compositionally biased region" description="Polar residues" evidence="1">
    <location>
        <begin position="215"/>
        <end position="224"/>
    </location>
</feature>
<keyword evidence="2" id="KW-0812">Transmembrane</keyword>
<evidence type="ECO:0000313" key="4">
    <source>
        <dbReference type="Proteomes" id="UP000095409"/>
    </source>
</evidence>
<proteinExistence type="predicted"/>
<reference evidence="3 4" key="1">
    <citation type="submission" date="2015-09" db="EMBL/GenBank/DDBJ databases">
        <authorList>
            <consortium name="Pathogen Informatics"/>
        </authorList>
    </citation>
    <scope>NUCLEOTIDE SEQUENCE [LARGE SCALE GENOMIC DNA]</scope>
    <source>
        <strain evidence="3 4">2789STDY5608837</strain>
    </source>
</reference>
<feature type="transmembrane region" description="Helical" evidence="2">
    <location>
        <begin position="20"/>
        <end position="38"/>
    </location>
</feature>
<feature type="region of interest" description="Disordered" evidence="1">
    <location>
        <begin position="208"/>
        <end position="234"/>
    </location>
</feature>
<evidence type="ECO:0000256" key="2">
    <source>
        <dbReference type="SAM" id="Phobius"/>
    </source>
</evidence>
<dbReference type="EMBL" id="CYZD01000002">
    <property type="protein sequence ID" value="CUN68912.1"/>
    <property type="molecule type" value="Genomic_DNA"/>
</dbReference>
<feature type="transmembrane region" description="Helical" evidence="2">
    <location>
        <begin position="247"/>
        <end position="265"/>
    </location>
</feature>
<dbReference type="AlphaFoldDB" id="A0A173YXH4"/>
<dbReference type="Proteomes" id="UP000095409">
    <property type="component" value="Unassembled WGS sequence"/>
</dbReference>
<keyword evidence="2" id="KW-0472">Membrane</keyword>